<gene>
    <name evidence="1" type="ORF">OU419_16945</name>
</gene>
<dbReference type="Proteomes" id="UP001163624">
    <property type="component" value="Chromosome"/>
</dbReference>
<name>A0ABY6ZTZ7_9PSED</name>
<reference evidence="1" key="1">
    <citation type="submission" date="2022-11" db="EMBL/GenBank/DDBJ databases">
        <title>Pseudomonas triclosanedens sp. nov., a triclosan degrader isolated from activated sludge.</title>
        <authorList>
            <person name="Yin Y."/>
            <person name="Lu Z."/>
        </authorList>
    </citation>
    <scope>NUCLEOTIDE SEQUENCE</scope>
    <source>
        <strain evidence="1">ZM23</strain>
    </source>
</reference>
<proteinExistence type="predicted"/>
<evidence type="ECO:0000313" key="1">
    <source>
        <dbReference type="EMBL" id="WAI47463.1"/>
    </source>
</evidence>
<evidence type="ECO:0000313" key="2">
    <source>
        <dbReference type="Proteomes" id="UP001163624"/>
    </source>
</evidence>
<accession>A0ABY6ZTZ7</accession>
<keyword evidence="2" id="KW-1185">Reference proteome</keyword>
<organism evidence="1 2">
    <name type="scientific">Pseudomonas triclosanedens</name>
    <dbReference type="NCBI Taxonomy" id="2961893"/>
    <lineage>
        <taxon>Bacteria</taxon>
        <taxon>Pseudomonadati</taxon>
        <taxon>Pseudomonadota</taxon>
        <taxon>Gammaproteobacteria</taxon>
        <taxon>Pseudomonadales</taxon>
        <taxon>Pseudomonadaceae</taxon>
        <taxon>Pseudomonas</taxon>
    </lineage>
</organism>
<dbReference type="EMBL" id="CP113432">
    <property type="protein sequence ID" value="WAI47463.1"/>
    <property type="molecule type" value="Genomic_DNA"/>
</dbReference>
<protein>
    <submittedName>
        <fullName evidence="1">Uncharacterized protein</fullName>
    </submittedName>
</protein>
<dbReference type="RefSeq" id="WP_254473649.1">
    <property type="nucleotide sequence ID" value="NZ_CP113432.1"/>
</dbReference>
<sequence length="86" mass="9849">MQQLIIRQELPSLLLQTAAARMAFEERRRFTIERPAYQVKAVSRGFYHVIETSTDKVLGFRRSHGEAIAYAKQLTIRARDDIGAEG</sequence>